<evidence type="ECO:0000313" key="7">
    <source>
        <dbReference type="EMBL" id="EFA09100.2"/>
    </source>
</evidence>
<dbReference type="SUPFAM" id="SSF57716">
    <property type="entry name" value="Glucocorticoid receptor-like (DNA-binding domain)"/>
    <property type="match status" value="3"/>
</dbReference>
<dbReference type="OMA" id="VCAGPCK"/>
<evidence type="ECO:0000259" key="6">
    <source>
        <dbReference type="PROSITE" id="PS50023"/>
    </source>
</evidence>
<dbReference type="Gene3D" id="2.10.110.10">
    <property type="entry name" value="Cysteine Rich Protein"/>
    <property type="match status" value="3"/>
</dbReference>
<dbReference type="eggNOG" id="KOG1703">
    <property type="taxonomic scope" value="Eukaryota"/>
</dbReference>
<keyword evidence="8" id="KW-1185">Reference proteome</keyword>
<evidence type="ECO:0000256" key="1">
    <source>
        <dbReference type="ARBA" id="ARBA00022723"/>
    </source>
</evidence>
<feature type="domain" description="LIM zinc-binding" evidence="6">
    <location>
        <begin position="124"/>
        <end position="177"/>
    </location>
</feature>
<keyword evidence="2" id="KW-0677">Repeat</keyword>
<keyword evidence="3 5" id="KW-0862">Zinc</keyword>
<dbReference type="FunCoup" id="D6WWV7">
    <property type="interactions" value="19"/>
</dbReference>
<organism evidence="7 8">
    <name type="scientific">Tribolium castaneum</name>
    <name type="common">Red flour beetle</name>
    <dbReference type="NCBI Taxonomy" id="7070"/>
    <lineage>
        <taxon>Eukaryota</taxon>
        <taxon>Metazoa</taxon>
        <taxon>Ecdysozoa</taxon>
        <taxon>Arthropoda</taxon>
        <taxon>Hexapoda</taxon>
        <taxon>Insecta</taxon>
        <taxon>Pterygota</taxon>
        <taxon>Neoptera</taxon>
        <taxon>Endopterygota</taxon>
        <taxon>Coleoptera</taxon>
        <taxon>Polyphaga</taxon>
        <taxon>Cucujiformia</taxon>
        <taxon>Tenebrionidae</taxon>
        <taxon>Tenebrionidae incertae sedis</taxon>
        <taxon>Tribolium</taxon>
    </lineage>
</organism>
<dbReference type="FunFam" id="2.10.110.10:FF:000188">
    <property type="entry name" value="PDZ and LIM domain protein Zasp-like Protein"/>
    <property type="match status" value="1"/>
</dbReference>
<accession>D6WWV7</accession>
<dbReference type="Proteomes" id="UP000007266">
    <property type="component" value="Linkage group 8"/>
</dbReference>
<evidence type="ECO:0000256" key="2">
    <source>
        <dbReference type="ARBA" id="ARBA00022737"/>
    </source>
</evidence>
<dbReference type="PROSITE" id="PS00478">
    <property type="entry name" value="LIM_DOMAIN_1"/>
    <property type="match status" value="3"/>
</dbReference>
<dbReference type="HOGENOM" id="CLU_001357_4_1_1"/>
<evidence type="ECO:0000313" key="8">
    <source>
        <dbReference type="Proteomes" id="UP000007266"/>
    </source>
</evidence>
<dbReference type="FunFam" id="2.10.110.10:FF:000005">
    <property type="entry name" value="Testin isoform 1"/>
    <property type="match status" value="1"/>
</dbReference>
<dbReference type="InParanoid" id="D6WWV7"/>
<reference evidence="7 8" key="2">
    <citation type="journal article" date="2010" name="Nucleic Acids Res.">
        <title>BeetleBase in 2010: revisions to provide comprehensive genomic information for Tribolium castaneum.</title>
        <authorList>
            <person name="Kim H.S."/>
            <person name="Murphy T."/>
            <person name="Xia J."/>
            <person name="Caragea D."/>
            <person name="Park Y."/>
            <person name="Beeman R.W."/>
            <person name="Lorenzen M.D."/>
            <person name="Butcher S."/>
            <person name="Manak J.R."/>
            <person name="Brown S.J."/>
        </authorList>
    </citation>
    <scope>GENOME REANNOTATION</scope>
    <source>
        <strain evidence="7 8">Georgia GA2</strain>
    </source>
</reference>
<evidence type="ECO:0000256" key="3">
    <source>
        <dbReference type="ARBA" id="ARBA00022833"/>
    </source>
</evidence>
<keyword evidence="4 5" id="KW-0440">LIM domain</keyword>
<dbReference type="STRING" id="7070.D6WWV7"/>
<dbReference type="EMBL" id="KQ971360">
    <property type="protein sequence ID" value="EFA09100.2"/>
    <property type="molecule type" value="Genomic_DNA"/>
</dbReference>
<name>D6WWV7_TRICA</name>
<dbReference type="PANTHER" id="PTHR24205:SF16">
    <property type="entry name" value="GH01042P-RELATED"/>
    <property type="match status" value="1"/>
</dbReference>
<reference evidence="7 8" key="1">
    <citation type="journal article" date="2008" name="Nature">
        <title>The genome of the model beetle and pest Tribolium castaneum.</title>
        <authorList>
            <consortium name="Tribolium Genome Sequencing Consortium"/>
            <person name="Richards S."/>
            <person name="Gibbs R.A."/>
            <person name="Weinstock G.M."/>
            <person name="Brown S.J."/>
            <person name="Denell R."/>
            <person name="Beeman R.W."/>
            <person name="Gibbs R."/>
            <person name="Beeman R.W."/>
            <person name="Brown S.J."/>
            <person name="Bucher G."/>
            <person name="Friedrich M."/>
            <person name="Grimmelikhuijzen C.J."/>
            <person name="Klingler M."/>
            <person name="Lorenzen M."/>
            <person name="Richards S."/>
            <person name="Roth S."/>
            <person name="Schroder R."/>
            <person name="Tautz D."/>
            <person name="Zdobnov E.M."/>
            <person name="Muzny D."/>
            <person name="Gibbs R.A."/>
            <person name="Weinstock G.M."/>
            <person name="Attaway T."/>
            <person name="Bell S."/>
            <person name="Buhay C.J."/>
            <person name="Chandrabose M.N."/>
            <person name="Chavez D."/>
            <person name="Clerk-Blankenburg K.P."/>
            <person name="Cree A."/>
            <person name="Dao M."/>
            <person name="Davis C."/>
            <person name="Chacko J."/>
            <person name="Dinh H."/>
            <person name="Dugan-Rocha S."/>
            <person name="Fowler G."/>
            <person name="Garner T.T."/>
            <person name="Garnes J."/>
            <person name="Gnirke A."/>
            <person name="Hawes A."/>
            <person name="Hernandez J."/>
            <person name="Hines S."/>
            <person name="Holder M."/>
            <person name="Hume J."/>
            <person name="Jhangiani S.N."/>
            <person name="Joshi V."/>
            <person name="Khan Z.M."/>
            <person name="Jackson L."/>
            <person name="Kovar C."/>
            <person name="Kowis A."/>
            <person name="Lee S."/>
            <person name="Lewis L.R."/>
            <person name="Margolis J."/>
            <person name="Morgan M."/>
            <person name="Nazareth L.V."/>
            <person name="Nguyen N."/>
            <person name="Okwuonu G."/>
            <person name="Parker D."/>
            <person name="Richards S."/>
            <person name="Ruiz S.J."/>
            <person name="Santibanez J."/>
            <person name="Savard J."/>
            <person name="Scherer S.E."/>
            <person name="Schneider B."/>
            <person name="Sodergren E."/>
            <person name="Tautz D."/>
            <person name="Vattahil S."/>
            <person name="Villasana D."/>
            <person name="White C.S."/>
            <person name="Wright R."/>
            <person name="Park Y."/>
            <person name="Beeman R.W."/>
            <person name="Lord J."/>
            <person name="Oppert B."/>
            <person name="Lorenzen M."/>
            <person name="Brown S."/>
            <person name="Wang L."/>
            <person name="Savard J."/>
            <person name="Tautz D."/>
            <person name="Richards S."/>
            <person name="Weinstock G."/>
            <person name="Gibbs R.A."/>
            <person name="Liu Y."/>
            <person name="Worley K."/>
            <person name="Weinstock G."/>
            <person name="Elsik C.G."/>
            <person name="Reese J.T."/>
            <person name="Elhaik E."/>
            <person name="Landan G."/>
            <person name="Graur D."/>
            <person name="Arensburger P."/>
            <person name="Atkinson P."/>
            <person name="Beeman R.W."/>
            <person name="Beidler J."/>
            <person name="Brown S.J."/>
            <person name="Demuth J.P."/>
            <person name="Drury D.W."/>
            <person name="Du Y.Z."/>
            <person name="Fujiwara H."/>
            <person name="Lorenzen M."/>
            <person name="Maselli V."/>
            <person name="Osanai M."/>
            <person name="Park Y."/>
            <person name="Robertson H.M."/>
            <person name="Tu Z."/>
            <person name="Wang J.J."/>
            <person name="Wang S."/>
            <person name="Richards S."/>
            <person name="Song H."/>
            <person name="Zhang L."/>
            <person name="Sodergren E."/>
            <person name="Werner D."/>
            <person name="Stanke M."/>
            <person name="Morgenstern B."/>
            <person name="Solovyev V."/>
            <person name="Kosarev P."/>
            <person name="Brown G."/>
            <person name="Chen H.C."/>
            <person name="Ermolaeva O."/>
            <person name="Hlavina W."/>
            <person name="Kapustin Y."/>
            <person name="Kiryutin B."/>
            <person name="Kitts P."/>
            <person name="Maglott D."/>
            <person name="Pruitt K."/>
            <person name="Sapojnikov V."/>
            <person name="Souvorov A."/>
            <person name="Mackey A.J."/>
            <person name="Waterhouse R.M."/>
            <person name="Wyder S."/>
            <person name="Zdobnov E.M."/>
            <person name="Zdobnov E.M."/>
            <person name="Wyder S."/>
            <person name="Kriventseva E.V."/>
            <person name="Kadowaki T."/>
            <person name="Bork P."/>
            <person name="Aranda M."/>
            <person name="Bao R."/>
            <person name="Beermann A."/>
            <person name="Berns N."/>
            <person name="Bolognesi R."/>
            <person name="Bonneton F."/>
            <person name="Bopp D."/>
            <person name="Brown S.J."/>
            <person name="Bucher G."/>
            <person name="Butts T."/>
            <person name="Chaumot A."/>
            <person name="Denell R.E."/>
            <person name="Ferrier D.E."/>
            <person name="Friedrich M."/>
            <person name="Gordon C.M."/>
            <person name="Jindra M."/>
            <person name="Klingler M."/>
            <person name="Lan Q."/>
            <person name="Lattorff H.M."/>
            <person name="Laudet V."/>
            <person name="von Levetsow C."/>
            <person name="Liu Z."/>
            <person name="Lutz R."/>
            <person name="Lynch J.A."/>
            <person name="da Fonseca R.N."/>
            <person name="Posnien N."/>
            <person name="Reuter R."/>
            <person name="Roth S."/>
            <person name="Savard J."/>
            <person name="Schinko J.B."/>
            <person name="Schmitt C."/>
            <person name="Schoppmeier M."/>
            <person name="Schroder R."/>
            <person name="Shippy T.D."/>
            <person name="Simonnet F."/>
            <person name="Marques-Souza H."/>
            <person name="Tautz D."/>
            <person name="Tomoyasu Y."/>
            <person name="Trauner J."/>
            <person name="Van der Zee M."/>
            <person name="Vervoort M."/>
            <person name="Wittkopp N."/>
            <person name="Wimmer E.A."/>
            <person name="Yang X."/>
            <person name="Jones A.K."/>
            <person name="Sattelle D.B."/>
            <person name="Ebert P.R."/>
            <person name="Nelson D."/>
            <person name="Scott J.G."/>
            <person name="Beeman R.W."/>
            <person name="Muthukrishnan S."/>
            <person name="Kramer K.J."/>
            <person name="Arakane Y."/>
            <person name="Beeman R.W."/>
            <person name="Zhu Q."/>
            <person name="Hogenkamp D."/>
            <person name="Dixit R."/>
            <person name="Oppert B."/>
            <person name="Jiang H."/>
            <person name="Zou Z."/>
            <person name="Marshall J."/>
            <person name="Elpidina E."/>
            <person name="Vinokurov K."/>
            <person name="Oppert C."/>
            <person name="Zou Z."/>
            <person name="Evans J."/>
            <person name="Lu Z."/>
            <person name="Zhao P."/>
            <person name="Sumathipala N."/>
            <person name="Altincicek B."/>
            <person name="Vilcinskas A."/>
            <person name="Williams M."/>
            <person name="Hultmark D."/>
            <person name="Hetru C."/>
            <person name="Jiang H."/>
            <person name="Grimmelikhuijzen C.J."/>
            <person name="Hauser F."/>
            <person name="Cazzamali G."/>
            <person name="Williamson M."/>
            <person name="Park Y."/>
            <person name="Li B."/>
            <person name="Tanaka Y."/>
            <person name="Predel R."/>
            <person name="Neupert S."/>
            <person name="Schachtner J."/>
            <person name="Verleyen P."/>
            <person name="Raible F."/>
            <person name="Bork P."/>
            <person name="Friedrich M."/>
            <person name="Walden K.K."/>
            <person name="Robertson H.M."/>
            <person name="Angeli S."/>
            <person name="Foret S."/>
            <person name="Bucher G."/>
            <person name="Schuetz S."/>
            <person name="Maleszka R."/>
            <person name="Wimmer E.A."/>
            <person name="Beeman R.W."/>
            <person name="Lorenzen M."/>
            <person name="Tomoyasu Y."/>
            <person name="Miller S.C."/>
            <person name="Grossmann D."/>
            <person name="Bucher G."/>
        </authorList>
    </citation>
    <scope>NUCLEOTIDE SEQUENCE [LARGE SCALE GENOMIC DNA]</scope>
    <source>
        <strain evidence="7 8">Georgia GA2</strain>
    </source>
</reference>
<dbReference type="Pfam" id="PF00412">
    <property type="entry name" value="LIM"/>
    <property type="match status" value="3"/>
</dbReference>
<dbReference type="SMART" id="SM00132">
    <property type="entry name" value="LIM"/>
    <property type="match status" value="3"/>
</dbReference>
<gene>
    <name evidence="7" type="primary">AUGUSTUS-3.0.2_15221</name>
    <name evidence="7" type="ORF">TcasGA2_TC015221</name>
</gene>
<dbReference type="PROSITE" id="PS50023">
    <property type="entry name" value="LIM_DOMAIN_2"/>
    <property type="match status" value="2"/>
</dbReference>
<evidence type="ECO:0000256" key="5">
    <source>
        <dbReference type="PROSITE-ProRule" id="PRU00125"/>
    </source>
</evidence>
<sequence>MAPPKVCASCKQNIEGGPAIIALDKVYHPEHFTCHECKAPITGSKFQEKDNEPYCDKCYADKFLTRCKACGDPITDKVVTAMGADWHEDHFVCGGCKAKLIGTKFMEIENAPYCQKCYTEKYADKCKACGKPIVTQAVVALDAKWHQLCFKCSKCGKPIMKDQSFRTEGGKPQCVKC</sequence>
<feature type="domain" description="LIM zinc-binding" evidence="6">
    <location>
        <begin position="5"/>
        <end position="65"/>
    </location>
</feature>
<dbReference type="InterPro" id="IPR001781">
    <property type="entry name" value="Znf_LIM"/>
</dbReference>
<protein>
    <submittedName>
        <fullName evidence="7">PDZ and LIM domain protein Zasp-like Protein</fullName>
    </submittedName>
</protein>
<evidence type="ECO:0000256" key="4">
    <source>
        <dbReference type="ARBA" id="ARBA00023038"/>
    </source>
</evidence>
<dbReference type="GO" id="GO:0046872">
    <property type="term" value="F:metal ion binding"/>
    <property type="evidence" value="ECO:0007669"/>
    <property type="project" value="UniProtKB-KW"/>
</dbReference>
<proteinExistence type="predicted"/>
<dbReference type="AlphaFoldDB" id="D6WWV7"/>
<dbReference type="OrthoDB" id="1112565at2759"/>
<keyword evidence="1 5" id="KW-0479">Metal-binding</keyword>
<dbReference type="PANTHER" id="PTHR24205">
    <property type="entry name" value="FOUR AND A HALF LIM DOMAINS PROTEIN"/>
    <property type="match status" value="1"/>
</dbReference>